<sequence>EGDGDVDDILHQTYSELHGAISGLRRYDLHEMLLGFEHLHREAGQALVARARAQQAQQNNWSVWGLLAGERGAEQPPDQDEEHWAAVRGWPGPSHAHCVELCLGRVRRVVGGGCEGLYQAVQDEGHAGDTVDVALEACGRAYRARAAAEDGPDYRRLCLKECGHHHRHDEEL</sequence>
<protein>
    <submittedName>
        <fullName evidence="1">Uncharacterized protein</fullName>
    </submittedName>
</protein>
<name>A0ABN9Y766_9DINO</name>
<dbReference type="Proteomes" id="UP001189429">
    <property type="component" value="Unassembled WGS sequence"/>
</dbReference>
<dbReference type="EMBL" id="CAUYUJ010021805">
    <property type="protein sequence ID" value="CAK0907104.1"/>
    <property type="molecule type" value="Genomic_DNA"/>
</dbReference>
<feature type="non-terminal residue" evidence="1">
    <location>
        <position position="1"/>
    </location>
</feature>
<proteinExistence type="predicted"/>
<evidence type="ECO:0000313" key="1">
    <source>
        <dbReference type="EMBL" id="CAK0907104.1"/>
    </source>
</evidence>
<evidence type="ECO:0000313" key="2">
    <source>
        <dbReference type="Proteomes" id="UP001189429"/>
    </source>
</evidence>
<comment type="caution">
    <text evidence="1">The sequence shown here is derived from an EMBL/GenBank/DDBJ whole genome shotgun (WGS) entry which is preliminary data.</text>
</comment>
<keyword evidence="2" id="KW-1185">Reference proteome</keyword>
<reference evidence="1" key="1">
    <citation type="submission" date="2023-10" db="EMBL/GenBank/DDBJ databases">
        <authorList>
            <person name="Chen Y."/>
            <person name="Shah S."/>
            <person name="Dougan E. K."/>
            <person name="Thang M."/>
            <person name="Chan C."/>
        </authorList>
    </citation>
    <scope>NUCLEOTIDE SEQUENCE [LARGE SCALE GENOMIC DNA]</scope>
</reference>
<gene>
    <name evidence="1" type="ORF">PCOR1329_LOCUS82232</name>
</gene>
<accession>A0ABN9Y766</accession>
<organism evidence="1 2">
    <name type="scientific">Prorocentrum cordatum</name>
    <dbReference type="NCBI Taxonomy" id="2364126"/>
    <lineage>
        <taxon>Eukaryota</taxon>
        <taxon>Sar</taxon>
        <taxon>Alveolata</taxon>
        <taxon>Dinophyceae</taxon>
        <taxon>Prorocentrales</taxon>
        <taxon>Prorocentraceae</taxon>
        <taxon>Prorocentrum</taxon>
    </lineage>
</organism>